<evidence type="ECO:0000256" key="8">
    <source>
        <dbReference type="HAMAP-Rule" id="MF_01855"/>
    </source>
</evidence>
<feature type="binding site" evidence="8">
    <location>
        <position position="113"/>
    </location>
    <ligand>
        <name>Mg(2+)</name>
        <dbReference type="ChEBI" id="CHEBI:18420"/>
        <label>2</label>
    </ligand>
</feature>
<dbReference type="FunFam" id="3.40.190.80:FF:000011">
    <property type="entry name" value="Fructose-1,6-bisphosphatase class 1"/>
    <property type="match status" value="1"/>
</dbReference>
<proteinExistence type="inferred from homology"/>
<gene>
    <name evidence="8" type="primary">fbp</name>
    <name evidence="12" type="ORF">EXN61_23625</name>
</gene>
<feature type="domain" description="Fructose-1-6-bisphosphatase class I N-terminal" evidence="10">
    <location>
        <begin position="18"/>
        <end position="186"/>
    </location>
</feature>
<dbReference type="NCBIfam" id="NF006779">
    <property type="entry name" value="PRK09293.1-3"/>
    <property type="match status" value="1"/>
</dbReference>
<evidence type="ECO:0000259" key="11">
    <source>
        <dbReference type="Pfam" id="PF18913"/>
    </source>
</evidence>
<dbReference type="GO" id="GO:0000287">
    <property type="term" value="F:magnesium ion binding"/>
    <property type="evidence" value="ECO:0007669"/>
    <property type="project" value="UniProtKB-UniRule"/>
</dbReference>
<evidence type="ECO:0000256" key="5">
    <source>
        <dbReference type="ARBA" id="ARBA00022801"/>
    </source>
</evidence>
<dbReference type="PRINTS" id="PR00115">
    <property type="entry name" value="F16BPHPHTASE"/>
</dbReference>
<evidence type="ECO:0000256" key="4">
    <source>
        <dbReference type="ARBA" id="ARBA00022723"/>
    </source>
</evidence>
<dbReference type="InterPro" id="IPR033391">
    <property type="entry name" value="FBPase_N"/>
</dbReference>
<comment type="subunit">
    <text evidence="8">Homotetramer.</text>
</comment>
<feature type="binding site" evidence="8">
    <location>
        <position position="201"/>
    </location>
    <ligand>
        <name>substrate</name>
    </ligand>
</feature>
<dbReference type="Pfam" id="PF18913">
    <property type="entry name" value="FBPase_C"/>
    <property type="match status" value="1"/>
</dbReference>
<evidence type="ECO:0000313" key="12">
    <source>
        <dbReference type="EMBL" id="TRB03308.1"/>
    </source>
</evidence>
<dbReference type="CDD" id="cd00354">
    <property type="entry name" value="FBPase"/>
    <property type="match status" value="1"/>
</dbReference>
<evidence type="ECO:0000259" key="10">
    <source>
        <dbReference type="Pfam" id="PF00316"/>
    </source>
</evidence>
<dbReference type="GO" id="GO:0005986">
    <property type="term" value="P:sucrose biosynthetic process"/>
    <property type="evidence" value="ECO:0007669"/>
    <property type="project" value="TreeGrafter"/>
</dbReference>
<dbReference type="InterPro" id="IPR028343">
    <property type="entry name" value="FBPtase"/>
</dbReference>
<feature type="binding site" evidence="8">
    <location>
        <position position="110"/>
    </location>
    <ligand>
        <name>Mg(2+)</name>
        <dbReference type="ChEBI" id="CHEBI:18420"/>
        <label>1</label>
    </ligand>
</feature>
<keyword evidence="5 8" id="KW-0378">Hydrolase</keyword>
<dbReference type="Gene3D" id="3.30.540.10">
    <property type="entry name" value="Fructose-1,6-Bisphosphatase, subunit A, domain 1"/>
    <property type="match status" value="1"/>
</dbReference>
<comment type="catalytic activity">
    <reaction evidence="1 8">
        <text>beta-D-fructose 1,6-bisphosphate + H2O = beta-D-fructose 6-phosphate + phosphate</text>
        <dbReference type="Rhea" id="RHEA:11064"/>
        <dbReference type="ChEBI" id="CHEBI:15377"/>
        <dbReference type="ChEBI" id="CHEBI:32966"/>
        <dbReference type="ChEBI" id="CHEBI:43474"/>
        <dbReference type="ChEBI" id="CHEBI:57634"/>
        <dbReference type="EC" id="3.1.3.11"/>
    </reaction>
</comment>
<dbReference type="EC" id="3.1.3.11" evidence="8"/>
<dbReference type="GO" id="GO:0005829">
    <property type="term" value="C:cytosol"/>
    <property type="evidence" value="ECO:0007669"/>
    <property type="project" value="TreeGrafter"/>
</dbReference>
<dbReference type="PANTHER" id="PTHR11556:SF35">
    <property type="entry name" value="SEDOHEPTULOSE-1,7-BISPHOSPHATASE, CHLOROPLASTIC"/>
    <property type="match status" value="1"/>
</dbReference>
<dbReference type="InterPro" id="IPR044015">
    <property type="entry name" value="FBPase_C_dom"/>
</dbReference>
<dbReference type="RefSeq" id="WP_010900274.1">
    <property type="nucleotide sequence ID" value="NZ_SGOD01000007.1"/>
</dbReference>
<dbReference type="GO" id="GO:0006000">
    <property type="term" value="P:fructose metabolic process"/>
    <property type="evidence" value="ECO:0007669"/>
    <property type="project" value="TreeGrafter"/>
</dbReference>
<dbReference type="GO" id="GO:0030388">
    <property type="term" value="P:fructose 1,6-bisphosphate metabolic process"/>
    <property type="evidence" value="ECO:0007669"/>
    <property type="project" value="TreeGrafter"/>
</dbReference>
<dbReference type="AlphaFoldDB" id="A0A546XRE4"/>
<dbReference type="GO" id="GO:0006094">
    <property type="term" value="P:gluconeogenesis"/>
    <property type="evidence" value="ECO:0007669"/>
    <property type="project" value="UniProtKB-UniRule"/>
</dbReference>
<evidence type="ECO:0000256" key="1">
    <source>
        <dbReference type="ARBA" id="ARBA00001273"/>
    </source>
</evidence>
<dbReference type="GO" id="GO:0042132">
    <property type="term" value="F:fructose 1,6-bisphosphate 1-phosphatase activity"/>
    <property type="evidence" value="ECO:0007669"/>
    <property type="project" value="UniProtKB-UniRule"/>
</dbReference>
<dbReference type="Pfam" id="PF00316">
    <property type="entry name" value="FBPase"/>
    <property type="match status" value="1"/>
</dbReference>
<evidence type="ECO:0000256" key="9">
    <source>
        <dbReference type="RuleBase" id="RU000508"/>
    </source>
</evidence>
<dbReference type="SUPFAM" id="SSF56655">
    <property type="entry name" value="Carbohydrate phosphatase"/>
    <property type="match status" value="1"/>
</dbReference>
<dbReference type="PIRSF" id="PIRSF000904">
    <property type="entry name" value="FBPtase_SBPase"/>
    <property type="match status" value="1"/>
</dbReference>
<evidence type="ECO:0000256" key="6">
    <source>
        <dbReference type="ARBA" id="ARBA00022842"/>
    </source>
</evidence>
<feature type="binding site" evidence="8">
    <location>
        <position position="112"/>
    </location>
    <ligand>
        <name>Mg(2+)</name>
        <dbReference type="ChEBI" id="CHEBI:18420"/>
        <label>1</label>
    </ligand>
</feature>
<keyword evidence="7 8" id="KW-0119">Carbohydrate metabolism</keyword>
<reference evidence="12 13" key="1">
    <citation type="journal article" date="2019" name="Appl. Microbiol. Biotechnol.">
        <title>Differential efficiency of wild type rhizogenic strains for rol gene transformation of plants.</title>
        <authorList>
            <person name="Desmet S."/>
            <person name="De Keyser E."/>
            <person name="Van Vaerenbergh J."/>
            <person name="Baeyen S."/>
            <person name="Van Huylenbroeck J."/>
            <person name="Geelen D."/>
            <person name="Dhooghe E."/>
        </authorList>
    </citation>
    <scope>NUCLEOTIDE SEQUENCE [LARGE SCALE GENOMIC DNA]</scope>
    <source>
        <strain evidence="12 13">MAFF210266</strain>
    </source>
</reference>
<feature type="binding site" evidence="8">
    <location>
        <position position="110"/>
    </location>
    <ligand>
        <name>Mg(2+)</name>
        <dbReference type="ChEBI" id="CHEBI:18420"/>
        <label>2</label>
    </ligand>
</feature>
<feature type="binding site" evidence="8">
    <location>
        <position position="89"/>
    </location>
    <ligand>
        <name>Mg(2+)</name>
        <dbReference type="ChEBI" id="CHEBI:18420"/>
        <label>1</label>
    </ligand>
</feature>
<dbReference type="EMBL" id="SGOE01000009">
    <property type="protein sequence ID" value="TRB03308.1"/>
    <property type="molecule type" value="Genomic_DNA"/>
</dbReference>
<dbReference type="HAMAP" id="MF_01855">
    <property type="entry name" value="FBPase_class1"/>
    <property type="match status" value="1"/>
</dbReference>
<dbReference type="GO" id="GO:0006002">
    <property type="term" value="P:fructose 6-phosphate metabolic process"/>
    <property type="evidence" value="ECO:0007669"/>
    <property type="project" value="TreeGrafter"/>
</dbReference>
<evidence type="ECO:0000256" key="7">
    <source>
        <dbReference type="ARBA" id="ARBA00023277"/>
    </source>
</evidence>
<evidence type="ECO:0000256" key="3">
    <source>
        <dbReference type="ARBA" id="ARBA00022490"/>
    </source>
</evidence>
<dbReference type="InterPro" id="IPR000146">
    <property type="entry name" value="FBPase_class-1"/>
</dbReference>
<name>A0A546XRE4_AGRTU</name>
<dbReference type="Proteomes" id="UP000317023">
    <property type="component" value="Unassembled WGS sequence"/>
</dbReference>
<comment type="pathway">
    <text evidence="8">Carbohydrate biosynthesis; gluconeogenesis.</text>
</comment>
<accession>A0A546XRE4</accession>
<comment type="subcellular location">
    <subcellularLocation>
        <location evidence="8">Cytoplasm</location>
    </subcellularLocation>
</comment>
<dbReference type="PANTHER" id="PTHR11556">
    <property type="entry name" value="FRUCTOSE-1,6-BISPHOSPHATASE-RELATED"/>
    <property type="match status" value="1"/>
</dbReference>
<evidence type="ECO:0000313" key="13">
    <source>
        <dbReference type="Proteomes" id="UP000317023"/>
    </source>
</evidence>
<evidence type="ECO:0000256" key="2">
    <source>
        <dbReference type="ARBA" id="ARBA00010941"/>
    </source>
</evidence>
<keyword evidence="3 8" id="KW-0963">Cytoplasm</keyword>
<keyword evidence="6 8" id="KW-0460">Magnesium</keyword>
<feature type="binding site" evidence="8">
    <location>
        <position position="273"/>
    </location>
    <ligand>
        <name>Mg(2+)</name>
        <dbReference type="ChEBI" id="CHEBI:18420"/>
        <label>2</label>
    </ligand>
</feature>
<feature type="binding site" evidence="8">
    <location>
        <position position="267"/>
    </location>
    <ligand>
        <name>substrate</name>
    </ligand>
</feature>
<dbReference type="Gene3D" id="3.40.190.80">
    <property type="match status" value="1"/>
</dbReference>
<dbReference type="PIRSF" id="PIRSF500210">
    <property type="entry name" value="FBPtase"/>
    <property type="match status" value="1"/>
</dbReference>
<feature type="domain" description="Fructose-1-6-bisphosphatase class 1 C-terminal" evidence="11">
    <location>
        <begin position="191"/>
        <end position="324"/>
    </location>
</feature>
<sequence>MTITPDIELGAYLLQRKIDPALASLIESIAASATVVADHLKEAAFQNHIGSAGTTNVQGEDQKLLDVLADRVFRETCGEAVSLAAYVSEEAEDVTWLKAPAAGDLILYVDPLDGSSNLEVNLSVGSIFAVSQVQADGDTNVLRKGRDYLCAGYAIYGPSTLFVITFGLGVVGFTLDPSDGQFKLTNARMRVPTETTEFAVNSSRQRFWDEPIRRYVDECLAGSAGPRGQDFNMRWTASMVADVHRILTRGGVFLYPADDSNRRAGGKLRLMYEANPMAFLIEAAGGAASTGTEDILRIQPQAHHQRVSVLLGSSNEIQRLVQFHQIHHSQEEIGS</sequence>
<comment type="similarity">
    <text evidence="2 8 9">Belongs to the FBPase class 1 family.</text>
</comment>
<organism evidence="12 13">
    <name type="scientific">Agrobacterium tumefaciens</name>
    <dbReference type="NCBI Taxonomy" id="358"/>
    <lineage>
        <taxon>Bacteria</taxon>
        <taxon>Pseudomonadati</taxon>
        <taxon>Pseudomonadota</taxon>
        <taxon>Alphaproteobacteria</taxon>
        <taxon>Hyphomicrobiales</taxon>
        <taxon>Rhizobiaceae</taxon>
        <taxon>Rhizobium/Agrobacterium group</taxon>
        <taxon>Agrobacterium</taxon>
        <taxon>Agrobacterium tumefaciens complex</taxon>
    </lineage>
</organism>
<protein>
    <recommendedName>
        <fullName evidence="8">Fructose-1,6-bisphosphatase class 1</fullName>
        <shortName evidence="8">FBPase class 1</shortName>
        <ecNumber evidence="8">3.1.3.11</ecNumber>
    </recommendedName>
    <alternativeName>
        <fullName evidence="8">D-fructose-1,6-bisphosphate 1-phosphohydrolase class 1</fullName>
    </alternativeName>
</protein>
<comment type="caution">
    <text evidence="8">Lacks conserved residue(s) required for the propagation of feature annotation.</text>
</comment>
<feature type="binding site" evidence="8">
    <location>
        <begin position="113"/>
        <end position="116"/>
    </location>
    <ligand>
        <name>substrate</name>
    </ligand>
</feature>
<comment type="caution">
    <text evidence="12">The sequence shown here is derived from an EMBL/GenBank/DDBJ whole genome shotgun (WGS) entry which is preliminary data.</text>
</comment>
<comment type="cofactor">
    <cofactor evidence="8">
        <name>Mg(2+)</name>
        <dbReference type="ChEBI" id="CHEBI:18420"/>
    </cofactor>
    <text evidence="8">Binds 2 magnesium ions per subunit.</text>
</comment>
<keyword evidence="4 8" id="KW-0479">Metal-binding</keyword>